<sequence>MRFTVSVPSAKGWGLGVRAPDERLTPGHAEALFQIRREAISGRSRLAPCPRNRATPRSVCEVSLEVRRGGDVQPLPPRKPDAAHPLPTARSLFVIPARGPGHGFVPQWGPSAWPAGSGRNRLSYIPRGVPDGSTRSGQMMMRSEIIIIWPLRIPRIRGPCPPRTGSYLKGYATDRDSASTVLIKRKREGLRARNIDERETSISCLLHTPHWGCARNQEAQCTKLMHGSR</sequence>
<dbReference type="Proteomes" id="UP001177744">
    <property type="component" value="Unassembled WGS sequence"/>
</dbReference>
<organism evidence="1 2">
    <name type="scientific">Cnephaeus nilssonii</name>
    <name type="common">Northern bat</name>
    <name type="synonym">Eptesicus nilssonii</name>
    <dbReference type="NCBI Taxonomy" id="3371016"/>
    <lineage>
        <taxon>Eukaryota</taxon>
        <taxon>Metazoa</taxon>
        <taxon>Chordata</taxon>
        <taxon>Craniata</taxon>
        <taxon>Vertebrata</taxon>
        <taxon>Euteleostomi</taxon>
        <taxon>Mammalia</taxon>
        <taxon>Eutheria</taxon>
        <taxon>Laurasiatheria</taxon>
        <taxon>Chiroptera</taxon>
        <taxon>Yangochiroptera</taxon>
        <taxon>Vespertilionidae</taxon>
        <taxon>Cnephaeus</taxon>
    </lineage>
</organism>
<protein>
    <submittedName>
        <fullName evidence="1">Uncharacterized protein</fullName>
    </submittedName>
</protein>
<reference evidence="1" key="1">
    <citation type="submission" date="2023-06" db="EMBL/GenBank/DDBJ databases">
        <title>Reference genome for the Northern bat (Eptesicus nilssonii), a most northern bat species.</title>
        <authorList>
            <person name="Laine V.N."/>
            <person name="Pulliainen A.T."/>
            <person name="Lilley T.M."/>
        </authorList>
    </citation>
    <scope>NUCLEOTIDE SEQUENCE</scope>
    <source>
        <strain evidence="1">BLF_Eptnil</strain>
        <tissue evidence="1">Kidney</tissue>
    </source>
</reference>
<name>A0AA40ICE0_CNENI</name>
<proteinExistence type="predicted"/>
<dbReference type="EMBL" id="JAULJE010000001">
    <property type="protein sequence ID" value="KAK1347079.1"/>
    <property type="molecule type" value="Genomic_DNA"/>
</dbReference>
<gene>
    <name evidence="1" type="ORF">QTO34_000943</name>
</gene>
<comment type="caution">
    <text evidence="1">The sequence shown here is derived from an EMBL/GenBank/DDBJ whole genome shotgun (WGS) entry which is preliminary data.</text>
</comment>
<keyword evidence="2" id="KW-1185">Reference proteome</keyword>
<evidence type="ECO:0000313" key="2">
    <source>
        <dbReference type="Proteomes" id="UP001177744"/>
    </source>
</evidence>
<dbReference type="AlphaFoldDB" id="A0AA40ICE0"/>
<accession>A0AA40ICE0</accession>
<evidence type="ECO:0000313" key="1">
    <source>
        <dbReference type="EMBL" id="KAK1347079.1"/>
    </source>
</evidence>